<comment type="caution">
    <text evidence="1">The sequence shown here is derived from an EMBL/GenBank/DDBJ whole genome shotgun (WGS) entry which is preliminary data.</text>
</comment>
<evidence type="ECO:0000313" key="1">
    <source>
        <dbReference type="EMBL" id="RAU81787.1"/>
    </source>
</evidence>
<dbReference type="OrthoDB" id="853080at2"/>
<accession>A0A364RBZ7</accession>
<protein>
    <submittedName>
        <fullName evidence="1">Uncharacterized protein</fullName>
    </submittedName>
</protein>
<dbReference type="RefSeq" id="WP_112306467.1">
    <property type="nucleotide sequence ID" value="NZ_QMDV01000004.1"/>
</dbReference>
<name>A0A364RBZ7_9BACT</name>
<proteinExistence type="predicted"/>
<dbReference type="AlphaFoldDB" id="A0A364RBZ7"/>
<dbReference type="EMBL" id="QMDV01000004">
    <property type="protein sequence ID" value="RAU81787.1"/>
    <property type="molecule type" value="Genomic_DNA"/>
</dbReference>
<gene>
    <name evidence="1" type="ORF">DP923_13890</name>
</gene>
<reference evidence="1 2" key="2">
    <citation type="submission" date="2018-07" db="EMBL/GenBank/DDBJ databases">
        <title>Pontibacter sp. 2b14 genomic sequence and assembly.</title>
        <authorList>
            <person name="Du Z.-J."/>
        </authorList>
    </citation>
    <scope>NUCLEOTIDE SEQUENCE [LARGE SCALE GENOMIC DNA]</scope>
    <source>
        <strain evidence="1 2">2b14</strain>
    </source>
</reference>
<evidence type="ECO:0000313" key="2">
    <source>
        <dbReference type="Proteomes" id="UP000251692"/>
    </source>
</evidence>
<reference evidence="1 2" key="1">
    <citation type="submission" date="2018-06" db="EMBL/GenBank/DDBJ databases">
        <authorList>
            <person name="Liu Z.-W."/>
        </authorList>
    </citation>
    <scope>NUCLEOTIDE SEQUENCE [LARGE SCALE GENOMIC DNA]</scope>
    <source>
        <strain evidence="1 2">2b14</strain>
    </source>
</reference>
<keyword evidence="2" id="KW-1185">Reference proteome</keyword>
<dbReference type="Proteomes" id="UP000251692">
    <property type="component" value="Unassembled WGS sequence"/>
</dbReference>
<sequence length="89" mass="10067">MKELEKIQQGLANSNTLVLTYNTKGVECSFVKEGLVKDFLVIEDKIIAEELNGKSVNGIIEGSNFHTLKADYGWFSLRVKSKKLYQELL</sequence>
<organism evidence="1 2">
    <name type="scientific">Pontibacter arcticus</name>
    <dbReference type="NCBI Taxonomy" id="2080288"/>
    <lineage>
        <taxon>Bacteria</taxon>
        <taxon>Pseudomonadati</taxon>
        <taxon>Bacteroidota</taxon>
        <taxon>Cytophagia</taxon>
        <taxon>Cytophagales</taxon>
        <taxon>Hymenobacteraceae</taxon>
        <taxon>Pontibacter</taxon>
    </lineage>
</organism>